<gene>
    <name evidence="1" type="ORF">ACFQE5_09715</name>
</gene>
<evidence type="ECO:0000313" key="2">
    <source>
        <dbReference type="Proteomes" id="UP001596302"/>
    </source>
</evidence>
<comment type="caution">
    <text evidence="1">The sequence shown here is derived from an EMBL/GenBank/DDBJ whole genome shotgun (WGS) entry which is preliminary data.</text>
</comment>
<reference evidence="2" key="1">
    <citation type="journal article" date="2019" name="Int. J. Syst. Evol. Microbiol.">
        <title>The Global Catalogue of Microorganisms (GCM) 10K type strain sequencing project: providing services to taxonomists for standard genome sequencing and annotation.</title>
        <authorList>
            <consortium name="The Broad Institute Genomics Platform"/>
            <consortium name="The Broad Institute Genome Sequencing Center for Infectious Disease"/>
            <person name="Wu L."/>
            <person name="Ma J."/>
        </authorList>
    </citation>
    <scope>NUCLEOTIDE SEQUENCE [LARGE SCALE GENOMIC DNA]</scope>
    <source>
        <strain evidence="2">CCM 8391</strain>
    </source>
</reference>
<protein>
    <recommendedName>
        <fullName evidence="3">N-acetyltransferase domain-containing protein</fullName>
    </recommendedName>
</protein>
<dbReference type="Gene3D" id="3.40.630.30">
    <property type="match status" value="1"/>
</dbReference>
<accession>A0ABW1J144</accession>
<keyword evidence="2" id="KW-1185">Reference proteome</keyword>
<dbReference type="EMBL" id="JBHSQW010000023">
    <property type="protein sequence ID" value="MFC5994486.1"/>
    <property type="molecule type" value="Genomic_DNA"/>
</dbReference>
<name>A0ABW1J144_9PSEU</name>
<evidence type="ECO:0008006" key="3">
    <source>
        <dbReference type="Google" id="ProtNLM"/>
    </source>
</evidence>
<sequence length="65" mass="7197">MQGVGSTLVAAGAQWLRLARVDHLLTYAEPDESDLVAFLRRCGFEVVTTYRRAWVQTGDVLSNVS</sequence>
<proteinExistence type="predicted"/>
<organism evidence="1 2">
    <name type="scientific">Pseudonocardia hispaniensis</name>
    <dbReference type="NCBI Taxonomy" id="904933"/>
    <lineage>
        <taxon>Bacteria</taxon>
        <taxon>Bacillati</taxon>
        <taxon>Actinomycetota</taxon>
        <taxon>Actinomycetes</taxon>
        <taxon>Pseudonocardiales</taxon>
        <taxon>Pseudonocardiaceae</taxon>
        <taxon>Pseudonocardia</taxon>
    </lineage>
</organism>
<dbReference type="InterPro" id="IPR016181">
    <property type="entry name" value="Acyl_CoA_acyltransferase"/>
</dbReference>
<dbReference type="RefSeq" id="WP_379584517.1">
    <property type="nucleotide sequence ID" value="NZ_JBHSQW010000023.1"/>
</dbReference>
<evidence type="ECO:0000313" key="1">
    <source>
        <dbReference type="EMBL" id="MFC5994486.1"/>
    </source>
</evidence>
<dbReference type="Proteomes" id="UP001596302">
    <property type="component" value="Unassembled WGS sequence"/>
</dbReference>
<dbReference type="SUPFAM" id="SSF55729">
    <property type="entry name" value="Acyl-CoA N-acyltransferases (Nat)"/>
    <property type="match status" value="1"/>
</dbReference>